<dbReference type="InterPro" id="IPR029044">
    <property type="entry name" value="Nucleotide-diphossugar_trans"/>
</dbReference>
<organism evidence="4 5">
    <name type="scientific">Bacteroides thetaiotaomicron</name>
    <dbReference type="NCBI Taxonomy" id="818"/>
    <lineage>
        <taxon>Bacteria</taxon>
        <taxon>Pseudomonadati</taxon>
        <taxon>Bacteroidota</taxon>
        <taxon>Bacteroidia</taxon>
        <taxon>Bacteroidales</taxon>
        <taxon>Bacteroidaceae</taxon>
        <taxon>Bacteroides</taxon>
    </lineage>
</organism>
<dbReference type="PANTHER" id="PTHR22916">
    <property type="entry name" value="GLYCOSYLTRANSFERASE"/>
    <property type="match status" value="1"/>
</dbReference>
<dbReference type="EMBL" id="AP022660">
    <property type="protein sequence ID" value="BCA50308.1"/>
    <property type="molecule type" value="Genomic_DNA"/>
</dbReference>
<feature type="domain" description="Glycosyltransferase 2-like" evidence="3">
    <location>
        <begin position="5"/>
        <end position="136"/>
    </location>
</feature>
<dbReference type="RefSeq" id="WP_022471256.1">
    <property type="nucleotide sequence ID" value="NZ_AP022660.1"/>
</dbReference>
<dbReference type="InterPro" id="IPR001173">
    <property type="entry name" value="Glyco_trans_2-like"/>
</dbReference>
<accession>A0A679HN85</accession>
<evidence type="ECO:0000313" key="5">
    <source>
        <dbReference type="Proteomes" id="UP000500882"/>
    </source>
</evidence>
<dbReference type="Proteomes" id="UP000500882">
    <property type="component" value="Chromosome"/>
</dbReference>
<evidence type="ECO:0000256" key="1">
    <source>
        <dbReference type="ARBA" id="ARBA00022676"/>
    </source>
</evidence>
<gene>
    <name evidence="4" type="ORF">BatF92_22500</name>
</gene>
<name>A0A679HN85_BACT4</name>
<dbReference type="SUPFAM" id="SSF53448">
    <property type="entry name" value="Nucleotide-diphospho-sugar transferases"/>
    <property type="match status" value="1"/>
</dbReference>
<protein>
    <recommendedName>
        <fullName evidence="3">Glycosyltransferase 2-like domain-containing protein</fullName>
    </recommendedName>
</protein>
<evidence type="ECO:0000256" key="2">
    <source>
        <dbReference type="ARBA" id="ARBA00022679"/>
    </source>
</evidence>
<keyword evidence="1" id="KW-0328">Glycosyltransferase</keyword>
<dbReference type="AlphaFoldDB" id="A0A679HN85"/>
<dbReference type="CDD" id="cd00761">
    <property type="entry name" value="Glyco_tranf_GTA_type"/>
    <property type="match status" value="1"/>
</dbReference>
<dbReference type="GO" id="GO:0016758">
    <property type="term" value="F:hexosyltransferase activity"/>
    <property type="evidence" value="ECO:0007669"/>
    <property type="project" value="UniProtKB-ARBA"/>
</dbReference>
<reference evidence="4 5" key="1">
    <citation type="submission" date="2020-02" db="EMBL/GenBank/DDBJ databases">
        <title>Whole-genome sequencing and comparative analysis of the genomes of Bacteroides thetaiotaomicron and Escherichia coli isolated from a healthy resident in Vietnam.</title>
        <authorList>
            <person name="Mohsin M."/>
            <person name="Tanaka K."/>
            <person name="Kawahara R."/>
            <person name="Kondo S."/>
            <person name="Noguchi H."/>
            <person name="Motooka D."/>
            <person name="Nakamura S."/>
            <person name="Khong D.T."/>
            <person name="Nguyen T.N."/>
            <person name="Tran H.T."/>
            <person name="Yamamoto Y."/>
        </authorList>
    </citation>
    <scope>NUCLEOTIDE SEQUENCE [LARGE SCALE GENOMIC DNA]</scope>
    <source>
        <strain evidence="4 5">F9-2</strain>
    </source>
</reference>
<dbReference type="Gene3D" id="3.90.550.10">
    <property type="entry name" value="Spore Coat Polysaccharide Biosynthesis Protein SpsA, Chain A"/>
    <property type="match status" value="1"/>
</dbReference>
<evidence type="ECO:0000259" key="3">
    <source>
        <dbReference type="Pfam" id="PF00535"/>
    </source>
</evidence>
<dbReference type="Pfam" id="PF00535">
    <property type="entry name" value="Glycos_transf_2"/>
    <property type="match status" value="1"/>
</dbReference>
<dbReference type="PANTHER" id="PTHR22916:SF51">
    <property type="entry name" value="GLYCOSYLTRANSFERASE EPSH-RELATED"/>
    <property type="match status" value="1"/>
</dbReference>
<keyword evidence="2" id="KW-0808">Transferase</keyword>
<evidence type="ECO:0000313" key="4">
    <source>
        <dbReference type="EMBL" id="BCA50308.1"/>
    </source>
</evidence>
<proteinExistence type="predicted"/>
<sequence length="348" mass="40901">MKKVSIIVPVYNTSLYLRECLNSIKNQTLKDIEVIVVDDGSTDSSPAICDEYAVSDERFKVFHNQNQGVSASRNFGIDKADSEFVIFVDSDDWLENDMCENLYQSACENSVDMVICAHFNESTIGSSSRHMYNTDMMFNGGYFEEIRVHTLGLIGRWLKKPSSLDRHTPIWARLYRLDIIKNSNIRYIDLNKLPSECLQFNFAYTSVAKSGYFLNRPLYHYRRNTVQSVTKPYRVNLLSKWLWWYEYMKENYVATFDAACLQAFYSRMCCSVIPLGGNALKLHTYREIRNECATFLRNTALKESYRYFKYHQCALHWRIFFTAAKYQWIDVFIILTWGMRKILALRKK</sequence>